<dbReference type="EC" id="2.1.1.107" evidence="1"/>
<dbReference type="AlphaFoldDB" id="A0A5B8UC90"/>
<sequence>MTVRGLDAIARADVILYDKLIPPTALDGARADAILVDVGKIGGGEQVPQAETHRLLLEHAQAGRLVVRVKGGDPFVFGRGGEEAQLCRAHDIAYEVVPGVTAGIAGPAYAGIPVTQRNLAAAVAFVTGHEDPGKPETQIDWPALAAFPGTLVFYMGVRALARIAEQLVAGGRPQDEPAAVVERGTLPDQRVVHGTLADIAARAQAAGVRPPSVTVVGPVAALGEDLAWLDRGPLGGTSVVVTRPKAQASGLAGRLRDLGARVVEAAVIVPEPLDFAVPDLTDVGLLVLSSPNGAARFFDALRAQGRDARALAGTRVAVIGPGTADAVRAHGIEPDLVPTRAVGESLAELVGPLQVGRALVVRARGGRDVVRDALAAGGAEVEVLEPYVTVAEPLDERTLTRALAADWATFTSASSARFFCEAAGGAAAVRESGLRLASIGPITTQALRDLGLEPTLEAAEHTPDGLVAALVGATAPAA</sequence>
<feature type="domain" description="Tetrapyrrole methylase" evidence="6">
    <location>
        <begin position="1"/>
        <end position="199"/>
    </location>
</feature>
<dbReference type="InterPro" id="IPR000878">
    <property type="entry name" value="4pyrrol_Mease"/>
</dbReference>
<keyword evidence="9" id="KW-1185">Reference proteome</keyword>
<dbReference type="KEGG" id="bsol:FSW04_03250"/>
<dbReference type="GO" id="GO:0032259">
    <property type="term" value="P:methylation"/>
    <property type="evidence" value="ECO:0007669"/>
    <property type="project" value="UniProtKB-KW"/>
</dbReference>
<dbReference type="GO" id="GO:0004851">
    <property type="term" value="F:uroporphyrin-III C-methyltransferase activity"/>
    <property type="evidence" value="ECO:0007669"/>
    <property type="project" value="UniProtKB-EC"/>
</dbReference>
<dbReference type="GO" id="GO:0004852">
    <property type="term" value="F:uroporphyrinogen-III synthase activity"/>
    <property type="evidence" value="ECO:0007669"/>
    <property type="project" value="InterPro"/>
</dbReference>
<organism evidence="8 9">
    <name type="scientific">Baekduia soli</name>
    <dbReference type="NCBI Taxonomy" id="496014"/>
    <lineage>
        <taxon>Bacteria</taxon>
        <taxon>Bacillati</taxon>
        <taxon>Actinomycetota</taxon>
        <taxon>Thermoleophilia</taxon>
        <taxon>Solirubrobacterales</taxon>
        <taxon>Baekduiaceae</taxon>
        <taxon>Baekduia</taxon>
    </lineage>
</organism>
<evidence type="ECO:0000259" key="7">
    <source>
        <dbReference type="Pfam" id="PF02602"/>
    </source>
</evidence>
<dbReference type="EMBL" id="CP042430">
    <property type="protein sequence ID" value="QEC50630.1"/>
    <property type="molecule type" value="Genomic_DNA"/>
</dbReference>
<name>A0A5B8UC90_9ACTN</name>
<reference evidence="8 9" key="1">
    <citation type="journal article" date="2018" name="J. Microbiol.">
        <title>Baekduia soli gen. nov., sp. nov., a novel bacterium isolated from the soil of Baekdu Mountain and proposal of a novel family name, Baekduiaceae fam. nov.</title>
        <authorList>
            <person name="An D.S."/>
            <person name="Siddiqi M.Z."/>
            <person name="Kim K.H."/>
            <person name="Yu H.S."/>
            <person name="Im W.T."/>
        </authorList>
    </citation>
    <scope>NUCLEOTIDE SEQUENCE [LARGE SCALE GENOMIC DNA]</scope>
    <source>
        <strain evidence="8 9">BR7-21</strain>
    </source>
</reference>
<dbReference type="GO" id="GO:0019354">
    <property type="term" value="P:siroheme biosynthetic process"/>
    <property type="evidence" value="ECO:0007669"/>
    <property type="project" value="InterPro"/>
</dbReference>
<dbReference type="Proteomes" id="UP000321805">
    <property type="component" value="Chromosome"/>
</dbReference>
<evidence type="ECO:0000256" key="2">
    <source>
        <dbReference type="ARBA" id="ARBA00022603"/>
    </source>
</evidence>
<dbReference type="Gene3D" id="3.40.50.10090">
    <property type="match status" value="2"/>
</dbReference>
<dbReference type="PANTHER" id="PTHR45790:SF3">
    <property type="entry name" value="S-ADENOSYL-L-METHIONINE-DEPENDENT UROPORPHYRINOGEN III METHYLTRANSFERASE, CHLOROPLASTIC"/>
    <property type="match status" value="1"/>
</dbReference>
<dbReference type="InterPro" id="IPR036108">
    <property type="entry name" value="4pyrrol_syn_uPrphyn_synt_sf"/>
</dbReference>
<keyword evidence="2 8" id="KW-0489">Methyltransferase</keyword>
<dbReference type="Pfam" id="PF02602">
    <property type="entry name" value="HEM4"/>
    <property type="match status" value="1"/>
</dbReference>
<dbReference type="InterPro" id="IPR014777">
    <property type="entry name" value="4pyrrole_Mease_sub1"/>
</dbReference>
<dbReference type="InterPro" id="IPR035996">
    <property type="entry name" value="4pyrrol_Methylase_sf"/>
</dbReference>
<protein>
    <recommendedName>
        <fullName evidence="1">uroporphyrinogen-III C-methyltransferase</fullName>
        <ecNumber evidence="1">2.1.1.107</ecNumber>
    </recommendedName>
</protein>
<evidence type="ECO:0000256" key="5">
    <source>
        <dbReference type="ARBA" id="ARBA00023244"/>
    </source>
</evidence>
<dbReference type="Gene3D" id="3.40.1010.10">
    <property type="entry name" value="Cobalt-precorrin-4 Transmethylase, Domain 1"/>
    <property type="match status" value="1"/>
</dbReference>
<gene>
    <name evidence="8" type="primary">cobA</name>
    <name evidence="8" type="ORF">FSW04_03250</name>
</gene>
<dbReference type="InterPro" id="IPR014776">
    <property type="entry name" value="4pyrrole_Mease_sub2"/>
</dbReference>
<accession>A0A5B8UC90</accession>
<dbReference type="Gene3D" id="3.30.950.10">
    <property type="entry name" value="Methyltransferase, Cobalt-precorrin-4 Transmethylase, Domain 2"/>
    <property type="match status" value="1"/>
</dbReference>
<evidence type="ECO:0000256" key="3">
    <source>
        <dbReference type="ARBA" id="ARBA00022679"/>
    </source>
</evidence>
<keyword evidence="5" id="KW-0627">Porphyrin biosynthesis</keyword>
<evidence type="ECO:0000313" key="9">
    <source>
        <dbReference type="Proteomes" id="UP000321805"/>
    </source>
</evidence>
<dbReference type="InterPro" id="IPR003754">
    <property type="entry name" value="4pyrrol_synth_uPrphyn_synth"/>
</dbReference>
<dbReference type="InterPro" id="IPR050161">
    <property type="entry name" value="Siro_Cobalamin_biosynth"/>
</dbReference>
<keyword evidence="3 8" id="KW-0808">Transferase</keyword>
<evidence type="ECO:0000259" key="6">
    <source>
        <dbReference type="Pfam" id="PF00590"/>
    </source>
</evidence>
<dbReference type="NCBIfam" id="NF004790">
    <property type="entry name" value="PRK06136.1"/>
    <property type="match status" value="1"/>
</dbReference>
<keyword evidence="4" id="KW-0949">S-adenosyl-L-methionine</keyword>
<dbReference type="CDD" id="cd11642">
    <property type="entry name" value="SUMT"/>
    <property type="match status" value="1"/>
</dbReference>
<dbReference type="FunFam" id="3.40.1010.10:FF:000001">
    <property type="entry name" value="Siroheme synthase"/>
    <property type="match status" value="1"/>
</dbReference>
<dbReference type="OrthoDB" id="9815856at2"/>
<evidence type="ECO:0000256" key="4">
    <source>
        <dbReference type="ARBA" id="ARBA00022691"/>
    </source>
</evidence>
<feature type="domain" description="Tetrapyrrole biosynthesis uroporphyrinogen III synthase" evidence="7">
    <location>
        <begin position="251"/>
        <end position="468"/>
    </location>
</feature>
<evidence type="ECO:0000313" key="8">
    <source>
        <dbReference type="EMBL" id="QEC50630.1"/>
    </source>
</evidence>
<dbReference type="CDD" id="cd06578">
    <property type="entry name" value="HemD"/>
    <property type="match status" value="1"/>
</dbReference>
<dbReference type="FunFam" id="3.30.950.10:FF:000001">
    <property type="entry name" value="Siroheme synthase"/>
    <property type="match status" value="1"/>
</dbReference>
<evidence type="ECO:0000256" key="1">
    <source>
        <dbReference type="ARBA" id="ARBA00012162"/>
    </source>
</evidence>
<dbReference type="SUPFAM" id="SSF69618">
    <property type="entry name" value="HemD-like"/>
    <property type="match status" value="1"/>
</dbReference>
<proteinExistence type="predicted"/>
<dbReference type="NCBIfam" id="TIGR01469">
    <property type="entry name" value="cobA_cysG_Cterm"/>
    <property type="match status" value="1"/>
</dbReference>
<dbReference type="PANTHER" id="PTHR45790">
    <property type="entry name" value="SIROHEME SYNTHASE-RELATED"/>
    <property type="match status" value="1"/>
</dbReference>
<dbReference type="Pfam" id="PF00590">
    <property type="entry name" value="TP_methylase"/>
    <property type="match status" value="1"/>
</dbReference>
<dbReference type="InterPro" id="IPR006366">
    <property type="entry name" value="CobA/CysG_C"/>
</dbReference>
<dbReference type="SUPFAM" id="SSF53790">
    <property type="entry name" value="Tetrapyrrole methylase"/>
    <property type="match status" value="1"/>
</dbReference>